<sequence length="152" mass="17165">MTTMTEVQVTAKDEIKQVQYRIMASQGWNPGLDDANLLALACSGGYLIPRQRREMRLPQSSHSPYTRMHLFSRAMEIHDARSTTPGGDMVIGLDAVEVQRINYAKWGFEGSGWWFERYWVHVDSSNSPATRSAVEDGGVVKLNVDDVEEVME</sequence>
<proteinExistence type="predicted"/>
<organism evidence="1 2">
    <name type="scientific">Saitoella complicata (strain BCRC 22490 / CBS 7301 / JCM 7358 / NBRC 10748 / NRRL Y-17804)</name>
    <dbReference type="NCBI Taxonomy" id="698492"/>
    <lineage>
        <taxon>Eukaryota</taxon>
        <taxon>Fungi</taxon>
        <taxon>Dikarya</taxon>
        <taxon>Ascomycota</taxon>
        <taxon>Taphrinomycotina</taxon>
        <taxon>Taphrinomycotina incertae sedis</taxon>
        <taxon>Saitoella</taxon>
    </lineage>
</organism>
<dbReference type="Proteomes" id="UP000033140">
    <property type="component" value="Unassembled WGS sequence"/>
</dbReference>
<keyword evidence="2" id="KW-1185">Reference proteome</keyword>
<dbReference type="AlphaFoldDB" id="A0A0E9NK20"/>
<comment type="caution">
    <text evidence="1">The sequence shown here is derived from an EMBL/GenBank/DDBJ whole genome shotgun (WGS) entry which is preliminary data.</text>
</comment>
<protein>
    <submittedName>
        <fullName evidence="1">Uncharacterized protein</fullName>
    </submittedName>
</protein>
<gene>
    <name evidence="1" type="ORF">G7K_4359-t1</name>
</gene>
<evidence type="ECO:0000313" key="1">
    <source>
        <dbReference type="EMBL" id="GAO50227.1"/>
    </source>
</evidence>
<dbReference type="EMBL" id="BACD03000030">
    <property type="protein sequence ID" value="GAO50227.1"/>
    <property type="molecule type" value="Genomic_DNA"/>
</dbReference>
<reference evidence="1 2" key="2">
    <citation type="journal article" date="2014" name="J. Gen. Appl. Microbiol.">
        <title>The early diverging ascomycetous budding yeast Saitoella complicata has three histone deacetylases belonging to the Clr6, Hos2, and Rpd3 lineages.</title>
        <authorList>
            <person name="Nishida H."/>
            <person name="Matsumoto T."/>
            <person name="Kondo S."/>
            <person name="Hamamoto M."/>
            <person name="Yoshikawa H."/>
        </authorList>
    </citation>
    <scope>NUCLEOTIDE SEQUENCE [LARGE SCALE GENOMIC DNA]</scope>
    <source>
        <strain evidence="1 2">NRRL Y-17804</strain>
    </source>
</reference>
<name>A0A0E9NK20_SAICN</name>
<evidence type="ECO:0000313" key="2">
    <source>
        <dbReference type="Proteomes" id="UP000033140"/>
    </source>
</evidence>
<reference evidence="1 2" key="1">
    <citation type="journal article" date="2011" name="J. Gen. Appl. Microbiol.">
        <title>Draft genome sequencing of the enigmatic yeast Saitoella complicata.</title>
        <authorList>
            <person name="Nishida H."/>
            <person name="Hamamoto M."/>
            <person name="Sugiyama J."/>
        </authorList>
    </citation>
    <scope>NUCLEOTIDE SEQUENCE [LARGE SCALE GENOMIC DNA]</scope>
    <source>
        <strain evidence="1 2">NRRL Y-17804</strain>
    </source>
</reference>
<accession>A0A0E9NK20</accession>
<reference evidence="1 2" key="3">
    <citation type="journal article" date="2015" name="Genome Announc.">
        <title>Draft Genome Sequence of the Archiascomycetous Yeast Saitoella complicata.</title>
        <authorList>
            <person name="Yamauchi K."/>
            <person name="Kondo S."/>
            <person name="Hamamoto M."/>
            <person name="Takahashi Y."/>
            <person name="Ogura Y."/>
            <person name="Hayashi T."/>
            <person name="Nishida H."/>
        </authorList>
    </citation>
    <scope>NUCLEOTIDE SEQUENCE [LARGE SCALE GENOMIC DNA]</scope>
    <source>
        <strain evidence="1 2">NRRL Y-17804</strain>
    </source>
</reference>